<dbReference type="AlphaFoldDB" id="A0A7R8HDY5"/>
<keyword evidence="2" id="KW-1185">Reference proteome</keyword>
<accession>A0A7R8HDY5</accession>
<gene>
    <name evidence="1" type="ORF">LSAA_13767</name>
</gene>
<evidence type="ECO:0000313" key="2">
    <source>
        <dbReference type="Proteomes" id="UP000675881"/>
    </source>
</evidence>
<dbReference type="Proteomes" id="UP000675881">
    <property type="component" value="Chromosome 8"/>
</dbReference>
<dbReference type="EMBL" id="HG994587">
    <property type="protein sequence ID" value="CAF3019859.1"/>
    <property type="molecule type" value="Genomic_DNA"/>
</dbReference>
<evidence type="ECO:0000313" key="1">
    <source>
        <dbReference type="EMBL" id="CAF3019859.1"/>
    </source>
</evidence>
<organism evidence="1 2">
    <name type="scientific">Lepeophtheirus salmonis</name>
    <name type="common">Salmon louse</name>
    <name type="synonym">Caligus salmonis</name>
    <dbReference type="NCBI Taxonomy" id="72036"/>
    <lineage>
        <taxon>Eukaryota</taxon>
        <taxon>Metazoa</taxon>
        <taxon>Ecdysozoa</taxon>
        <taxon>Arthropoda</taxon>
        <taxon>Crustacea</taxon>
        <taxon>Multicrustacea</taxon>
        <taxon>Hexanauplia</taxon>
        <taxon>Copepoda</taxon>
        <taxon>Siphonostomatoida</taxon>
        <taxon>Caligidae</taxon>
        <taxon>Lepeophtheirus</taxon>
    </lineage>
</organism>
<name>A0A7R8HDY5_LEPSM</name>
<proteinExistence type="predicted"/>
<sequence>MDDKSKDLENMNSDNGCVGSGRRILKVTQTKGLITSERGNARSSVVGKEAITATSESVHIPPQRLEDDEEYSTGFTEEISKKDFSNSENLEGEGTTQVIKKSLVKENSAEVFFFQCCKYFSST</sequence>
<reference evidence="1" key="1">
    <citation type="submission" date="2021-02" db="EMBL/GenBank/DDBJ databases">
        <authorList>
            <person name="Bekaert M."/>
        </authorList>
    </citation>
    <scope>NUCLEOTIDE SEQUENCE</scope>
    <source>
        <strain evidence="1">IoA-00</strain>
    </source>
</reference>
<protein>
    <submittedName>
        <fullName evidence="1">(salmon louse) hypothetical protein</fullName>
    </submittedName>
</protein>